<evidence type="ECO:0000313" key="1">
    <source>
        <dbReference type="EMBL" id="NEZ46324.1"/>
    </source>
</evidence>
<reference evidence="1 2" key="1">
    <citation type="submission" date="2019-04" db="EMBL/GenBank/DDBJ databases">
        <title>Genome sequencing of Clostridium botulinum Groups I-IV and Clostridium butyricum.</title>
        <authorList>
            <person name="Brunt J."/>
            <person name="Van Vliet A.H.M."/>
            <person name="Stringer S.C."/>
            <person name="Carter A.T."/>
            <person name="Peck M.W."/>
        </authorList>
    </citation>
    <scope>NUCLEOTIDE SEQUENCE [LARGE SCALE GENOMIC DNA]</scope>
    <source>
        <strain evidence="1 2">IFR 18/094</strain>
    </source>
</reference>
<gene>
    <name evidence="1" type="ORF">FDF74_03745</name>
</gene>
<dbReference type="Proteomes" id="UP000473885">
    <property type="component" value="Unassembled WGS sequence"/>
</dbReference>
<name>A0A6M0R800_9CLOT</name>
<sequence>MFNNKTLLEVDKENVKIMDIMFNKIKSTDIMSYKDALNLKVDLKKRRVFFILEGEEVYIKLLTVPKVRGRKLEKIIRNELIYEFHSIDNILYNYKIHKENKDNIEILVFCVNIDKNIVLKEYLKSNKKIKGIYLIQFCVLEKYKEVIKEENFILIMKYKKYIYSIFYKNNEILNNEVIKENQDLNSKLNKFLFECCGEKHKCYKKIYTLNIKNLENLKEELKDFEFIDLGYFNEKLYNTCFKR</sequence>
<dbReference type="AlphaFoldDB" id="A0A6M0R800"/>
<protein>
    <submittedName>
        <fullName evidence="1">Uncharacterized protein</fullName>
    </submittedName>
</protein>
<dbReference type="RefSeq" id="WP_163248589.1">
    <property type="nucleotide sequence ID" value="NZ_SXDP01000002.1"/>
</dbReference>
<comment type="caution">
    <text evidence="1">The sequence shown here is derived from an EMBL/GenBank/DDBJ whole genome shotgun (WGS) entry which is preliminary data.</text>
</comment>
<dbReference type="EMBL" id="SXDP01000002">
    <property type="protein sequence ID" value="NEZ46324.1"/>
    <property type="molecule type" value="Genomic_DNA"/>
</dbReference>
<proteinExistence type="predicted"/>
<keyword evidence="2" id="KW-1185">Reference proteome</keyword>
<organism evidence="1 2">
    <name type="scientific">Clostridium niameyense</name>
    <dbReference type="NCBI Taxonomy" id="1622073"/>
    <lineage>
        <taxon>Bacteria</taxon>
        <taxon>Bacillati</taxon>
        <taxon>Bacillota</taxon>
        <taxon>Clostridia</taxon>
        <taxon>Eubacteriales</taxon>
        <taxon>Clostridiaceae</taxon>
        <taxon>Clostridium</taxon>
    </lineage>
</organism>
<accession>A0A6M0R800</accession>
<evidence type="ECO:0000313" key="2">
    <source>
        <dbReference type="Proteomes" id="UP000473885"/>
    </source>
</evidence>